<feature type="domain" description="Major facilitator superfamily (MFS) profile" evidence="7">
    <location>
        <begin position="19"/>
        <end position="398"/>
    </location>
</feature>
<keyword evidence="2" id="KW-1003">Cell membrane</keyword>
<dbReference type="SUPFAM" id="SSF103473">
    <property type="entry name" value="MFS general substrate transporter"/>
    <property type="match status" value="1"/>
</dbReference>
<gene>
    <name evidence="8" type="ORF">RHAB21_03811</name>
</gene>
<accession>A0ABN7JTM9</accession>
<sequence length="398" mass="40845">MSVAHHLENARTGRVGWLVVFAVAGTGVVSALQVGKAPIALSLIQSDLEANLVVASWVISAFSIVGATCGAPIGLAVDRLGAKRMVVGGLLLQALASGLGATAGGAGDLILWRVLEGFGFISVFVAAPTLIFAIPSPKLREWAIAIWATVMPVGMALAMLCAPLLSYLEWRGFWMLNAVLLLGYGLVSVASIPATTVGMKDRSVKEQLAQVAVAPGPWVLAALFAAFSTAFFAIFGFLPTLLQEQAGLSQNLAGVVSAISIAAGGIGNLASGFLLARWKRPTRVLTGGFLAMMGFSYGILAAGLAWQFVVSFSVLFSFMAGLVPVVLMTCLPRLAPRPELVGGTMGLAMQGNNVGMLVGPAMAGALAPSFGWGSVALAVAALLAAAIAVGQVWLPAKT</sequence>
<keyword evidence="3 6" id="KW-0812">Transmembrane</keyword>
<dbReference type="Gene3D" id="1.20.1250.20">
    <property type="entry name" value="MFS general substrate transporter like domains"/>
    <property type="match status" value="1"/>
</dbReference>
<feature type="transmembrane region" description="Helical" evidence="6">
    <location>
        <begin position="142"/>
        <end position="168"/>
    </location>
</feature>
<dbReference type="Pfam" id="PF07690">
    <property type="entry name" value="MFS_1"/>
    <property type="match status" value="1"/>
</dbReference>
<evidence type="ECO:0000259" key="7">
    <source>
        <dbReference type="PROSITE" id="PS50850"/>
    </source>
</evidence>
<feature type="transmembrane region" description="Helical" evidence="6">
    <location>
        <begin position="89"/>
        <end position="112"/>
    </location>
</feature>
<dbReference type="PROSITE" id="PS50850">
    <property type="entry name" value="MFS"/>
    <property type="match status" value="1"/>
</dbReference>
<dbReference type="InterPro" id="IPR011701">
    <property type="entry name" value="MFS"/>
</dbReference>
<proteinExistence type="predicted"/>
<evidence type="ECO:0000313" key="8">
    <source>
        <dbReference type="EMBL" id="CAD7047666.1"/>
    </source>
</evidence>
<feature type="transmembrane region" description="Helical" evidence="6">
    <location>
        <begin position="254"/>
        <end position="276"/>
    </location>
</feature>
<name>A0ABN7JTM9_9HYPH</name>
<feature type="transmembrane region" description="Helical" evidence="6">
    <location>
        <begin position="315"/>
        <end position="335"/>
    </location>
</feature>
<dbReference type="EMBL" id="CABFWE030000011">
    <property type="protein sequence ID" value="CAD7047666.1"/>
    <property type="molecule type" value="Genomic_DNA"/>
</dbReference>
<dbReference type="PANTHER" id="PTHR43124">
    <property type="entry name" value="PURINE EFFLUX PUMP PBUE"/>
    <property type="match status" value="1"/>
</dbReference>
<dbReference type="InterPro" id="IPR036259">
    <property type="entry name" value="MFS_trans_sf"/>
</dbReference>
<dbReference type="InterPro" id="IPR020846">
    <property type="entry name" value="MFS_dom"/>
</dbReference>
<evidence type="ECO:0000313" key="9">
    <source>
        <dbReference type="Proteomes" id="UP000601041"/>
    </source>
</evidence>
<dbReference type="Proteomes" id="UP000601041">
    <property type="component" value="Unassembled WGS sequence"/>
</dbReference>
<evidence type="ECO:0000256" key="6">
    <source>
        <dbReference type="SAM" id="Phobius"/>
    </source>
</evidence>
<keyword evidence="9" id="KW-1185">Reference proteome</keyword>
<feature type="transmembrane region" description="Helical" evidence="6">
    <location>
        <begin position="288"/>
        <end position="309"/>
    </location>
</feature>
<comment type="subcellular location">
    <subcellularLocation>
        <location evidence="1">Cell membrane</location>
        <topology evidence="1">Multi-pass membrane protein</topology>
    </subcellularLocation>
</comment>
<keyword evidence="4 6" id="KW-1133">Transmembrane helix</keyword>
<feature type="transmembrane region" description="Helical" evidence="6">
    <location>
        <begin position="347"/>
        <end position="366"/>
    </location>
</feature>
<evidence type="ECO:0000256" key="2">
    <source>
        <dbReference type="ARBA" id="ARBA00022475"/>
    </source>
</evidence>
<feature type="transmembrane region" description="Helical" evidence="6">
    <location>
        <begin position="54"/>
        <end position="77"/>
    </location>
</feature>
<feature type="transmembrane region" description="Helical" evidence="6">
    <location>
        <begin position="218"/>
        <end position="242"/>
    </location>
</feature>
<feature type="transmembrane region" description="Helical" evidence="6">
    <location>
        <begin position="118"/>
        <end position="135"/>
    </location>
</feature>
<evidence type="ECO:0000256" key="3">
    <source>
        <dbReference type="ARBA" id="ARBA00022692"/>
    </source>
</evidence>
<reference evidence="8 9" key="1">
    <citation type="submission" date="2020-11" db="EMBL/GenBank/DDBJ databases">
        <authorList>
            <person name="Lassalle F."/>
        </authorList>
    </citation>
    <scope>NUCLEOTIDE SEQUENCE [LARGE SCALE GENOMIC DNA]</scope>
    <source>
        <strain evidence="8 9">AB21</strain>
    </source>
</reference>
<dbReference type="InterPro" id="IPR050189">
    <property type="entry name" value="MFS_Efflux_Transporters"/>
</dbReference>
<protein>
    <submittedName>
        <fullName evidence="8">MFS transporter</fullName>
    </submittedName>
</protein>
<feature type="transmembrane region" description="Helical" evidence="6">
    <location>
        <begin position="372"/>
        <end position="394"/>
    </location>
</feature>
<evidence type="ECO:0000256" key="4">
    <source>
        <dbReference type="ARBA" id="ARBA00022989"/>
    </source>
</evidence>
<feature type="transmembrane region" description="Helical" evidence="6">
    <location>
        <begin position="15"/>
        <end position="34"/>
    </location>
</feature>
<evidence type="ECO:0000256" key="5">
    <source>
        <dbReference type="ARBA" id="ARBA00023136"/>
    </source>
</evidence>
<comment type="caution">
    <text evidence="8">The sequence shown here is derived from an EMBL/GenBank/DDBJ whole genome shotgun (WGS) entry which is preliminary data.</text>
</comment>
<dbReference type="RefSeq" id="WP_142588922.1">
    <property type="nucleotide sequence ID" value="NZ_CABFWE030000011.1"/>
</dbReference>
<evidence type="ECO:0000256" key="1">
    <source>
        <dbReference type="ARBA" id="ARBA00004651"/>
    </source>
</evidence>
<dbReference type="PANTHER" id="PTHR43124:SF3">
    <property type="entry name" value="CHLORAMPHENICOL EFFLUX PUMP RV0191"/>
    <property type="match status" value="1"/>
</dbReference>
<feature type="transmembrane region" description="Helical" evidence="6">
    <location>
        <begin position="174"/>
        <end position="197"/>
    </location>
</feature>
<keyword evidence="5 6" id="KW-0472">Membrane</keyword>
<organism evidence="8 9">
    <name type="scientific">Pseudorhizobium halotolerans</name>
    <dbReference type="NCBI Taxonomy" id="1233081"/>
    <lineage>
        <taxon>Bacteria</taxon>
        <taxon>Pseudomonadati</taxon>
        <taxon>Pseudomonadota</taxon>
        <taxon>Alphaproteobacteria</taxon>
        <taxon>Hyphomicrobiales</taxon>
        <taxon>Rhizobiaceae</taxon>
        <taxon>Rhizobium/Agrobacterium group</taxon>
        <taxon>Pseudorhizobium</taxon>
    </lineage>
</organism>